<reference evidence="2" key="1">
    <citation type="journal article" date="2023" name="Front. Plant Sci.">
        <title>Chromosomal-level genome assembly of Melastoma candidum provides insights into trichome evolution.</title>
        <authorList>
            <person name="Zhong Y."/>
            <person name="Wu W."/>
            <person name="Sun C."/>
            <person name="Zou P."/>
            <person name="Liu Y."/>
            <person name="Dai S."/>
            <person name="Zhou R."/>
        </authorList>
    </citation>
    <scope>NUCLEOTIDE SEQUENCE [LARGE SCALE GENOMIC DNA]</scope>
</reference>
<evidence type="ECO:0000313" key="2">
    <source>
        <dbReference type="Proteomes" id="UP001057402"/>
    </source>
</evidence>
<keyword evidence="2" id="KW-1185">Reference proteome</keyword>
<protein>
    <submittedName>
        <fullName evidence="1">Uncharacterized protein</fullName>
    </submittedName>
</protein>
<gene>
    <name evidence="1" type="ORF">MLD38_014480</name>
</gene>
<evidence type="ECO:0000313" key="1">
    <source>
        <dbReference type="EMBL" id="KAI4376756.1"/>
    </source>
</evidence>
<comment type="caution">
    <text evidence="1">The sequence shown here is derived from an EMBL/GenBank/DDBJ whole genome shotgun (WGS) entry which is preliminary data.</text>
</comment>
<dbReference type="Proteomes" id="UP001057402">
    <property type="component" value="Chromosome 4"/>
</dbReference>
<organism evidence="1 2">
    <name type="scientific">Melastoma candidum</name>
    <dbReference type="NCBI Taxonomy" id="119954"/>
    <lineage>
        <taxon>Eukaryota</taxon>
        <taxon>Viridiplantae</taxon>
        <taxon>Streptophyta</taxon>
        <taxon>Embryophyta</taxon>
        <taxon>Tracheophyta</taxon>
        <taxon>Spermatophyta</taxon>
        <taxon>Magnoliopsida</taxon>
        <taxon>eudicotyledons</taxon>
        <taxon>Gunneridae</taxon>
        <taxon>Pentapetalae</taxon>
        <taxon>rosids</taxon>
        <taxon>malvids</taxon>
        <taxon>Myrtales</taxon>
        <taxon>Melastomataceae</taxon>
        <taxon>Melastomatoideae</taxon>
        <taxon>Melastomateae</taxon>
        <taxon>Melastoma</taxon>
    </lineage>
</organism>
<accession>A0ACB9RC91</accession>
<name>A0ACB9RC91_9MYRT</name>
<sequence>MPSSGPLIPAPSIAADPDMLRRRADKSKGIKLALVLSLSMICLLAGFRFLAFGCKRRSHLRAVKRVSYKEEEKDFRPFLISGRFDDMGCWC</sequence>
<proteinExistence type="predicted"/>
<dbReference type="EMBL" id="CM042883">
    <property type="protein sequence ID" value="KAI4376756.1"/>
    <property type="molecule type" value="Genomic_DNA"/>
</dbReference>